<dbReference type="InterPro" id="IPR001173">
    <property type="entry name" value="Glyco_trans_2-like"/>
</dbReference>
<feature type="region of interest" description="Disordered" evidence="1">
    <location>
        <begin position="1"/>
        <end position="26"/>
    </location>
</feature>
<dbReference type="InterPro" id="IPR029044">
    <property type="entry name" value="Nucleotide-diphossugar_trans"/>
</dbReference>
<evidence type="ECO:0000313" key="4">
    <source>
        <dbReference type="Proteomes" id="UP001448858"/>
    </source>
</evidence>
<evidence type="ECO:0000259" key="2">
    <source>
        <dbReference type="Pfam" id="PF00535"/>
    </source>
</evidence>
<dbReference type="Proteomes" id="UP001448858">
    <property type="component" value="Chromosome"/>
</dbReference>
<evidence type="ECO:0000313" key="3">
    <source>
        <dbReference type="EMBL" id="WZP15786.1"/>
    </source>
</evidence>
<gene>
    <name evidence="3" type="ORF">AAE021_16815</name>
</gene>
<feature type="domain" description="Glycosyltransferase 2-like" evidence="2">
    <location>
        <begin position="62"/>
        <end position="147"/>
    </location>
</feature>
<proteinExistence type="predicted"/>
<dbReference type="Gene3D" id="3.90.550.10">
    <property type="entry name" value="Spore Coat Polysaccharide Biosynthesis Protein SpsA, Chain A"/>
    <property type="match status" value="1"/>
</dbReference>
<dbReference type="Pfam" id="PF00535">
    <property type="entry name" value="Glycos_transf_2"/>
    <property type="match status" value="1"/>
</dbReference>
<reference evidence="3 4" key="1">
    <citation type="submission" date="2024-04" db="EMBL/GenBank/DDBJ databases">
        <title>Arthrobacter sp. from Plains bison fecal sample.</title>
        <authorList>
            <person name="Ruzzini A."/>
        </authorList>
    </citation>
    <scope>NUCLEOTIDE SEQUENCE [LARGE SCALE GENOMIC DNA]</scope>
    <source>
        <strain evidence="3 4">EINP1</strain>
    </source>
</reference>
<accession>A0ABZ2ZVS3</accession>
<protein>
    <submittedName>
        <fullName evidence="3">Glycosyltransferase family 2 protein</fullName>
    </submittedName>
</protein>
<dbReference type="RefSeq" id="WP_342023437.1">
    <property type="nucleotide sequence ID" value="NZ_CP151657.1"/>
</dbReference>
<dbReference type="SUPFAM" id="SSF53448">
    <property type="entry name" value="Nucleotide-diphospho-sugar transferases"/>
    <property type="match status" value="1"/>
</dbReference>
<evidence type="ECO:0000256" key="1">
    <source>
        <dbReference type="SAM" id="MobiDB-lite"/>
    </source>
</evidence>
<name>A0ABZ2ZVS3_9MICC</name>
<keyword evidence="4" id="KW-1185">Reference proteome</keyword>
<organism evidence="3 4">
    <name type="scientific">Arthrobacter citreus</name>
    <dbReference type="NCBI Taxonomy" id="1670"/>
    <lineage>
        <taxon>Bacteria</taxon>
        <taxon>Bacillati</taxon>
        <taxon>Actinomycetota</taxon>
        <taxon>Actinomycetes</taxon>
        <taxon>Micrococcales</taxon>
        <taxon>Micrococcaceae</taxon>
        <taxon>Arthrobacter</taxon>
    </lineage>
</organism>
<sequence length="385" mass="42081">MNQGSWKNGARPAGLPPAAPESCPATPRRSDAAYILPLKWTDDTELNGLCAYLEELTRWLPVLVVDGSPPDLFAAHARAFPPAVRHFRPCRLGYANGKVEGVLTGVQLSGHEFLVIADDDVRYTRDALERAVSLLGGADVVRPQNYFPAPLPWHARWDTARTLLNRAFGSDYPGTLALRRSTLLAAGGYSGDVLFENLELLRTIRAAGGREVRADNLFVARIPCSARHFWRQRVRQAYDDFAQPARLAAELVLLPVILLSLRKPARLAMLAGAAVLAAEAGRRRAGGSSVFHADAALWAPLWALERAVCVWFAVGWRLRGGIPYSGTRLRTAGHSLRRIRRHLPEPDYRLRAGFSVAFPVPDPASVPVAGAETRDAGSVPSWGRA</sequence>
<dbReference type="EMBL" id="CP151657">
    <property type="protein sequence ID" value="WZP15786.1"/>
    <property type="molecule type" value="Genomic_DNA"/>
</dbReference>